<evidence type="ECO:0000256" key="1">
    <source>
        <dbReference type="SAM" id="MobiDB-lite"/>
    </source>
</evidence>
<keyword evidence="3" id="KW-1185">Reference proteome</keyword>
<dbReference type="EMBL" id="JAUESC010000384">
    <property type="protein sequence ID" value="KAK0580905.1"/>
    <property type="molecule type" value="Genomic_DNA"/>
</dbReference>
<dbReference type="AlphaFoldDB" id="A0AA39S0Y9"/>
<evidence type="ECO:0000313" key="2">
    <source>
        <dbReference type="EMBL" id="KAK0580905.1"/>
    </source>
</evidence>
<feature type="compositionally biased region" description="Polar residues" evidence="1">
    <location>
        <begin position="11"/>
        <end position="23"/>
    </location>
</feature>
<comment type="caution">
    <text evidence="2">The sequence shown here is derived from an EMBL/GenBank/DDBJ whole genome shotgun (WGS) entry which is preliminary data.</text>
</comment>
<gene>
    <name evidence="2" type="ORF">LWI29_007626</name>
</gene>
<name>A0AA39S0Y9_ACESA</name>
<reference evidence="2" key="1">
    <citation type="journal article" date="2022" name="Plant J.">
        <title>Strategies of tolerance reflected in two North American maple genomes.</title>
        <authorList>
            <person name="McEvoy S.L."/>
            <person name="Sezen U.U."/>
            <person name="Trouern-Trend A."/>
            <person name="McMahon S.M."/>
            <person name="Schaberg P.G."/>
            <person name="Yang J."/>
            <person name="Wegrzyn J.L."/>
            <person name="Swenson N.G."/>
        </authorList>
    </citation>
    <scope>NUCLEOTIDE SEQUENCE</scope>
    <source>
        <strain evidence="2">NS2018</strain>
    </source>
</reference>
<protein>
    <submittedName>
        <fullName evidence="2">Uncharacterized protein</fullName>
    </submittedName>
</protein>
<feature type="region of interest" description="Disordered" evidence="1">
    <location>
        <begin position="1"/>
        <end position="35"/>
    </location>
</feature>
<sequence length="90" mass="10030">METGHNVDSMEGSNDSGPETLENSSSIGKGKVSKKGIRLQKRILSFSQIVDHRGDSIGKCIEDVLIEWDIDKVFTITWIMQLQTPLPLVM</sequence>
<organism evidence="2 3">
    <name type="scientific">Acer saccharum</name>
    <name type="common">Sugar maple</name>
    <dbReference type="NCBI Taxonomy" id="4024"/>
    <lineage>
        <taxon>Eukaryota</taxon>
        <taxon>Viridiplantae</taxon>
        <taxon>Streptophyta</taxon>
        <taxon>Embryophyta</taxon>
        <taxon>Tracheophyta</taxon>
        <taxon>Spermatophyta</taxon>
        <taxon>Magnoliopsida</taxon>
        <taxon>eudicotyledons</taxon>
        <taxon>Gunneridae</taxon>
        <taxon>Pentapetalae</taxon>
        <taxon>rosids</taxon>
        <taxon>malvids</taxon>
        <taxon>Sapindales</taxon>
        <taxon>Sapindaceae</taxon>
        <taxon>Hippocastanoideae</taxon>
        <taxon>Acereae</taxon>
        <taxon>Acer</taxon>
    </lineage>
</organism>
<accession>A0AA39S0Y9</accession>
<reference evidence="2" key="2">
    <citation type="submission" date="2023-06" db="EMBL/GenBank/DDBJ databases">
        <authorList>
            <person name="Swenson N.G."/>
            <person name="Wegrzyn J.L."/>
            <person name="Mcevoy S.L."/>
        </authorList>
    </citation>
    <scope>NUCLEOTIDE SEQUENCE</scope>
    <source>
        <strain evidence="2">NS2018</strain>
        <tissue evidence="2">Leaf</tissue>
    </source>
</reference>
<evidence type="ECO:0000313" key="3">
    <source>
        <dbReference type="Proteomes" id="UP001168877"/>
    </source>
</evidence>
<dbReference type="Proteomes" id="UP001168877">
    <property type="component" value="Unassembled WGS sequence"/>
</dbReference>
<proteinExistence type="predicted"/>